<evidence type="ECO:0000313" key="4">
    <source>
        <dbReference type="Proteomes" id="UP001518976"/>
    </source>
</evidence>
<sequence length="475" mass="50667">MSGPVPAADPGSPYPGSSIGAPDPSRGAGSGEPAGPSPRSGAARPHRAGRGESLRFAVTHTLPAFARGVSAPRPAVGSLLGAVGQPRWSAATLRSLRDRYGGAPVLLGGASGDTLVLLDPADVEDFFARPVRELALDAVDKTKIFSVLEPTGVICAHGDLREARRALNDRVLGHHEETHPSCETFRTVIAEECVRLTTGPTLPYARLERAAQRISRRIVLGDQAAGDEELARWLLTLRQEGNWGAVRRGPTPANRRLYQAATDRLHVYAPHAPGTTLLGQAMKTACDPDVDAVGQAHHWLLALDAIGLIVARTLLLLAAHPAEQTALYNAPHAPDTGRLRACVLETLRLYPLVNDLLRILRADTTWRGVPYKAGTHVLVPIGFLQRDSSLVPGGSLFAPGRWHTEGAEHDPRMAPFGHGEGRCPGDRLGLMVATEICAQLLRAHHLTKGSPRLDPHRSLPGALNASGIRLTLARS</sequence>
<dbReference type="InterPro" id="IPR050121">
    <property type="entry name" value="Cytochrome_P450_monoxygenase"/>
</dbReference>
<evidence type="ECO:0000256" key="1">
    <source>
        <dbReference type="ARBA" id="ARBA00010617"/>
    </source>
</evidence>
<evidence type="ECO:0000313" key="3">
    <source>
        <dbReference type="EMBL" id="MBO8185038.1"/>
    </source>
</evidence>
<keyword evidence="4" id="KW-1185">Reference proteome</keyword>
<dbReference type="Proteomes" id="UP001518976">
    <property type="component" value="Unassembled WGS sequence"/>
</dbReference>
<dbReference type="Gene3D" id="1.10.630.10">
    <property type="entry name" value="Cytochrome P450"/>
    <property type="match status" value="1"/>
</dbReference>
<name>A0ABS3WPJ3_9ACTN</name>
<dbReference type="PANTHER" id="PTHR24305:SF166">
    <property type="entry name" value="CYTOCHROME P450 12A4, MITOCHONDRIAL-RELATED"/>
    <property type="match status" value="1"/>
</dbReference>
<organism evidence="3 4">
    <name type="scientific">Streptomyces spirodelae</name>
    <dbReference type="NCBI Taxonomy" id="2812904"/>
    <lineage>
        <taxon>Bacteria</taxon>
        <taxon>Bacillati</taxon>
        <taxon>Actinomycetota</taxon>
        <taxon>Actinomycetes</taxon>
        <taxon>Kitasatosporales</taxon>
        <taxon>Streptomycetaceae</taxon>
        <taxon>Streptomyces</taxon>
    </lineage>
</organism>
<dbReference type="SUPFAM" id="SSF48264">
    <property type="entry name" value="Cytochrome P450"/>
    <property type="match status" value="1"/>
</dbReference>
<proteinExistence type="inferred from homology"/>
<accession>A0ABS3WPJ3</accession>
<comment type="similarity">
    <text evidence="1">Belongs to the cytochrome P450 family.</text>
</comment>
<feature type="compositionally biased region" description="Low complexity" evidence="2">
    <location>
        <begin position="24"/>
        <end position="43"/>
    </location>
</feature>
<comment type="caution">
    <text evidence="3">The sequence shown here is derived from an EMBL/GenBank/DDBJ whole genome shotgun (WGS) entry which is preliminary data.</text>
</comment>
<dbReference type="Pfam" id="PF00067">
    <property type="entry name" value="p450"/>
    <property type="match status" value="1"/>
</dbReference>
<dbReference type="EMBL" id="JAFFZN010000004">
    <property type="protein sequence ID" value="MBO8185038.1"/>
    <property type="molecule type" value="Genomic_DNA"/>
</dbReference>
<protein>
    <submittedName>
        <fullName evidence="3">Cytochrome P450</fullName>
    </submittedName>
</protein>
<dbReference type="InterPro" id="IPR001128">
    <property type="entry name" value="Cyt_P450"/>
</dbReference>
<gene>
    <name evidence="3" type="ORF">JW592_06080</name>
</gene>
<feature type="region of interest" description="Disordered" evidence="2">
    <location>
        <begin position="1"/>
        <end position="49"/>
    </location>
</feature>
<dbReference type="PANTHER" id="PTHR24305">
    <property type="entry name" value="CYTOCHROME P450"/>
    <property type="match status" value="1"/>
</dbReference>
<dbReference type="RefSeq" id="WP_209263859.1">
    <property type="nucleotide sequence ID" value="NZ_JAFFZN010000004.1"/>
</dbReference>
<evidence type="ECO:0000256" key="2">
    <source>
        <dbReference type="SAM" id="MobiDB-lite"/>
    </source>
</evidence>
<reference evidence="3 4" key="1">
    <citation type="submission" date="2021-02" db="EMBL/GenBank/DDBJ databases">
        <title>Streptomyces spirodelae sp. nov., isolated from duckweed.</title>
        <authorList>
            <person name="Saimee Y."/>
            <person name="Duangmal K."/>
        </authorList>
    </citation>
    <scope>NUCLEOTIDE SEQUENCE [LARGE SCALE GENOMIC DNA]</scope>
    <source>
        <strain evidence="3 4">DW4-2</strain>
    </source>
</reference>
<dbReference type="InterPro" id="IPR036396">
    <property type="entry name" value="Cyt_P450_sf"/>
</dbReference>